<evidence type="ECO:0000256" key="8">
    <source>
        <dbReference type="ARBA" id="ARBA00023170"/>
    </source>
</evidence>
<dbReference type="GO" id="GO:0004984">
    <property type="term" value="F:olfactory receptor activity"/>
    <property type="evidence" value="ECO:0007669"/>
    <property type="project" value="InterPro"/>
</dbReference>
<keyword evidence="3 10" id="KW-0716">Sensory transduction</keyword>
<keyword evidence="9 10" id="KW-0807">Transducer</keyword>
<keyword evidence="2" id="KW-1003">Cell membrane</keyword>
<feature type="transmembrane region" description="Helical" evidence="10">
    <location>
        <begin position="263"/>
        <end position="288"/>
    </location>
</feature>
<keyword evidence="8 10" id="KW-0675">Receptor</keyword>
<evidence type="ECO:0000256" key="4">
    <source>
        <dbReference type="ARBA" id="ARBA00022692"/>
    </source>
</evidence>
<dbReference type="PANTHER" id="PTHR21137:SF35">
    <property type="entry name" value="ODORANT RECEPTOR 19A-RELATED"/>
    <property type="match status" value="1"/>
</dbReference>
<accession>A0A1B3B7B9</accession>
<evidence type="ECO:0000313" key="11">
    <source>
        <dbReference type="EMBL" id="AOE48097.1"/>
    </source>
</evidence>
<evidence type="ECO:0000256" key="9">
    <source>
        <dbReference type="ARBA" id="ARBA00023224"/>
    </source>
</evidence>
<evidence type="ECO:0000256" key="2">
    <source>
        <dbReference type="ARBA" id="ARBA00022475"/>
    </source>
</evidence>
<dbReference type="GO" id="GO:0005549">
    <property type="term" value="F:odorant binding"/>
    <property type="evidence" value="ECO:0007669"/>
    <property type="project" value="InterPro"/>
</dbReference>
<name>A0A1B3B7B9_SCAPY</name>
<feature type="transmembrane region" description="Helical" evidence="10">
    <location>
        <begin position="67"/>
        <end position="87"/>
    </location>
</feature>
<dbReference type="InterPro" id="IPR004117">
    <property type="entry name" value="7tm6_olfct_rcpt"/>
</dbReference>
<evidence type="ECO:0000256" key="7">
    <source>
        <dbReference type="ARBA" id="ARBA00023136"/>
    </source>
</evidence>
<reference evidence="11" key="2">
    <citation type="journal article" date="2016" name="PLoS ONE">
        <title>Molecular Characterization and Sex Distribution of Chemosensory Receptor Gene Family Based on Transcriptome Analysis of Scaeva pyrastri.</title>
        <authorList>
            <person name="Li X.M."/>
            <person name="Zhu X.Y."/>
            <person name="He P."/>
            <person name="Xu L."/>
            <person name="Sun L."/>
            <person name="Chen L."/>
            <person name="Wang Z.Q."/>
            <person name="Deng D.G."/>
            <person name="Zhang Y.N."/>
        </authorList>
    </citation>
    <scope>NUCLEOTIDE SEQUENCE</scope>
</reference>
<dbReference type="AlphaFoldDB" id="A0A1B3B7B9"/>
<keyword evidence="5 10" id="KW-0552">Olfaction</keyword>
<keyword evidence="7 10" id="KW-0472">Membrane</keyword>
<feature type="transmembrane region" description="Helical" evidence="10">
    <location>
        <begin position="38"/>
        <end position="61"/>
    </location>
</feature>
<proteinExistence type="evidence at transcript level"/>
<feature type="transmembrane region" description="Helical" evidence="10">
    <location>
        <begin position="176"/>
        <end position="208"/>
    </location>
</feature>
<evidence type="ECO:0000256" key="1">
    <source>
        <dbReference type="ARBA" id="ARBA00004651"/>
    </source>
</evidence>
<evidence type="ECO:0000256" key="10">
    <source>
        <dbReference type="RuleBase" id="RU351113"/>
    </source>
</evidence>
<evidence type="ECO:0000256" key="5">
    <source>
        <dbReference type="ARBA" id="ARBA00022725"/>
    </source>
</evidence>
<dbReference type="PANTHER" id="PTHR21137">
    <property type="entry name" value="ODORANT RECEPTOR"/>
    <property type="match status" value="1"/>
</dbReference>
<reference evidence="11" key="1">
    <citation type="submission" date="2015-12" db="EMBL/GenBank/DDBJ databases">
        <authorList>
            <person name="Shamseldin A."/>
            <person name="Moawad H."/>
            <person name="Abd El-Rahim W.M."/>
            <person name="Sadowsky M.J."/>
        </authorList>
    </citation>
    <scope>NUCLEOTIDE SEQUENCE</scope>
</reference>
<sequence length="391" mass="44999">MSNCREKFNSIFMIARKCAVLVGADVFNRNYRFTLMTYFVIAATNTFFVLSGYTIYVAIYIDHDFTAIFQALCMVGSAVQGLSKLYSFTKHRVIYRKIFDEVDEVYKIYQEKSIDYQNALSNATSIISKFLKFNACLYLIGTLVIISFPISYLIFFGEKIFVMQFLIPGIDPKSDIGHLILFVAHSTCILMGSFGNFAGDMFFFVFLLQVPLFKNILRIKFEDLNEVTTDMEIDNSDQTLPLLRDILSWHQKYSDFTKTLSDVYFAVLFIQTFTTSFNIGMTIFITFMGAWPAGYAYLIYSFIMLYTYCGMGTVTEISNDDVCHYVYNTCLWYRLSVGERKMLVIMMMKAQNPTLLTVGDIMPLSVTTGLSLTKTIYSFLMMLLNFTEEEN</sequence>
<feature type="transmembrane region" description="Helical" evidence="10">
    <location>
        <begin position="135"/>
        <end position="156"/>
    </location>
</feature>
<comment type="similarity">
    <text evidence="10">Belongs to the insect chemoreceptor superfamily. Heteromeric odorant receptor channel (TC 1.A.69) family.</text>
</comment>
<evidence type="ECO:0000256" key="3">
    <source>
        <dbReference type="ARBA" id="ARBA00022606"/>
    </source>
</evidence>
<keyword evidence="4 10" id="KW-0812">Transmembrane</keyword>
<organism evidence="11">
    <name type="scientific">Scaeva pyrastri</name>
    <name type="common">Hoverfly</name>
    <name type="synonym">Musca pyrastri</name>
    <dbReference type="NCBI Taxonomy" id="219539"/>
    <lineage>
        <taxon>Eukaryota</taxon>
        <taxon>Metazoa</taxon>
        <taxon>Ecdysozoa</taxon>
        <taxon>Arthropoda</taxon>
        <taxon>Hexapoda</taxon>
        <taxon>Insecta</taxon>
        <taxon>Pterygota</taxon>
        <taxon>Neoptera</taxon>
        <taxon>Endopterygota</taxon>
        <taxon>Diptera</taxon>
        <taxon>Brachycera</taxon>
        <taxon>Muscomorpha</taxon>
        <taxon>Syrphoidea</taxon>
        <taxon>Syrphidae</taxon>
        <taxon>Syrphinae</taxon>
        <taxon>Syrphini</taxon>
        <taxon>Scaeva</taxon>
    </lineage>
</organism>
<keyword evidence="6 10" id="KW-1133">Transmembrane helix</keyword>
<dbReference type="Pfam" id="PF02949">
    <property type="entry name" value="7tm_6"/>
    <property type="match status" value="1"/>
</dbReference>
<dbReference type="GO" id="GO:0005886">
    <property type="term" value="C:plasma membrane"/>
    <property type="evidence" value="ECO:0007669"/>
    <property type="project" value="UniProtKB-SubCell"/>
</dbReference>
<comment type="caution">
    <text evidence="10">Lacks conserved residue(s) required for the propagation of feature annotation.</text>
</comment>
<dbReference type="GO" id="GO:0007165">
    <property type="term" value="P:signal transduction"/>
    <property type="evidence" value="ECO:0007669"/>
    <property type="project" value="UniProtKB-KW"/>
</dbReference>
<feature type="transmembrane region" description="Helical" evidence="10">
    <location>
        <begin position="294"/>
        <end position="311"/>
    </location>
</feature>
<evidence type="ECO:0000256" key="6">
    <source>
        <dbReference type="ARBA" id="ARBA00022989"/>
    </source>
</evidence>
<protein>
    <recommendedName>
        <fullName evidence="10">Odorant receptor</fullName>
    </recommendedName>
</protein>
<dbReference type="EMBL" id="KU291847">
    <property type="protein sequence ID" value="AOE48097.1"/>
    <property type="molecule type" value="mRNA"/>
</dbReference>
<comment type="subcellular location">
    <subcellularLocation>
        <location evidence="1 10">Cell membrane</location>
        <topology evidence="1 10">Multi-pass membrane protein</topology>
    </subcellularLocation>
</comment>